<proteinExistence type="predicted"/>
<keyword evidence="3" id="KW-1185">Reference proteome</keyword>
<protein>
    <recommendedName>
        <fullName evidence="1">DUF7745 domain-containing protein</fullName>
    </recommendedName>
</protein>
<accession>A0A9D4YNZ3</accession>
<feature type="domain" description="DUF7745" evidence="1">
    <location>
        <begin position="18"/>
        <end position="373"/>
    </location>
</feature>
<sequence length="399" mass="46713">MQKRTLSVKAKMPQVDGLRKLRDLLSSDLHSKFVRRYGKILYLLDINVQVDALTALLQFYDPPMRCFTFQDFQLAPTLEEFGEIFGYPLEKDKPYCYLGHYTSISKIIEILGVDQNTLERKRPKGHSGFRRSFFEERALVFALKKDWDAFMEVLALIIFGVIIFPRDEEIIDLPAIDVFLAFKNRGENPTHAVLADMYYSFNYCYEKKGKKIICCLPALYVWMINLMFNPGFRRSCPIDVFHDCDVKKKTRQEWGETLVNLNEYTVKWYQRGREINEVIFQCGNYPNVPLMGTKGCINYNPVLALRQLGIPIVKEPEPSLLTPLVVYDLDIENIETLRTIQNCWKNVIRKGNELRFTGNRRNTYQPWLKKRVEDIKLPFQNLLKTVEEIASQSSRVNEQ</sequence>
<comment type="caution">
    <text evidence="2">The sequence shown here is derived from an EMBL/GenBank/DDBJ whole genome shotgun (WGS) entry which is preliminary data.</text>
</comment>
<dbReference type="PANTHER" id="PTHR48154:SF1">
    <property type="entry name" value="PROTEIN, PUTATIVE-RELATED"/>
    <property type="match status" value="1"/>
</dbReference>
<dbReference type="Pfam" id="PF24924">
    <property type="entry name" value="DUF7745"/>
    <property type="match status" value="1"/>
</dbReference>
<reference evidence="2 3" key="1">
    <citation type="journal article" date="2022" name="Nat. Genet.">
        <title>Improved pea reference genome and pan-genome highlight genomic features and evolutionary characteristics.</title>
        <authorList>
            <person name="Yang T."/>
            <person name="Liu R."/>
            <person name="Luo Y."/>
            <person name="Hu S."/>
            <person name="Wang D."/>
            <person name="Wang C."/>
            <person name="Pandey M.K."/>
            <person name="Ge S."/>
            <person name="Xu Q."/>
            <person name="Li N."/>
            <person name="Li G."/>
            <person name="Huang Y."/>
            <person name="Saxena R.K."/>
            <person name="Ji Y."/>
            <person name="Li M."/>
            <person name="Yan X."/>
            <person name="He Y."/>
            <person name="Liu Y."/>
            <person name="Wang X."/>
            <person name="Xiang C."/>
            <person name="Varshney R.K."/>
            <person name="Ding H."/>
            <person name="Gao S."/>
            <person name="Zong X."/>
        </authorList>
    </citation>
    <scope>NUCLEOTIDE SEQUENCE [LARGE SCALE GENOMIC DNA]</scope>
    <source>
        <strain evidence="2 3">cv. Zhongwan 6</strain>
    </source>
</reference>
<dbReference type="OrthoDB" id="1430424at2759"/>
<dbReference type="InterPro" id="IPR056647">
    <property type="entry name" value="DUF7745"/>
</dbReference>
<name>A0A9D4YNZ3_PEA</name>
<dbReference type="EMBL" id="JAMSHJ010000001">
    <property type="protein sequence ID" value="KAI5441655.1"/>
    <property type="molecule type" value="Genomic_DNA"/>
</dbReference>
<evidence type="ECO:0000313" key="2">
    <source>
        <dbReference type="EMBL" id="KAI5441655.1"/>
    </source>
</evidence>
<dbReference type="AlphaFoldDB" id="A0A9D4YNZ3"/>
<dbReference type="PANTHER" id="PTHR48154">
    <property type="entry name" value="PROTEIN, PUTATIVE-RELATED"/>
    <property type="match status" value="1"/>
</dbReference>
<dbReference type="Gramene" id="Psat01G0092900-T1">
    <property type="protein sequence ID" value="KAI5441655.1"/>
    <property type="gene ID" value="KIW84_010929"/>
</dbReference>
<evidence type="ECO:0000259" key="1">
    <source>
        <dbReference type="Pfam" id="PF24924"/>
    </source>
</evidence>
<dbReference type="Proteomes" id="UP001058974">
    <property type="component" value="Chromosome 1"/>
</dbReference>
<organism evidence="2 3">
    <name type="scientific">Pisum sativum</name>
    <name type="common">Garden pea</name>
    <name type="synonym">Lathyrus oleraceus</name>
    <dbReference type="NCBI Taxonomy" id="3888"/>
    <lineage>
        <taxon>Eukaryota</taxon>
        <taxon>Viridiplantae</taxon>
        <taxon>Streptophyta</taxon>
        <taxon>Embryophyta</taxon>
        <taxon>Tracheophyta</taxon>
        <taxon>Spermatophyta</taxon>
        <taxon>Magnoliopsida</taxon>
        <taxon>eudicotyledons</taxon>
        <taxon>Gunneridae</taxon>
        <taxon>Pentapetalae</taxon>
        <taxon>rosids</taxon>
        <taxon>fabids</taxon>
        <taxon>Fabales</taxon>
        <taxon>Fabaceae</taxon>
        <taxon>Papilionoideae</taxon>
        <taxon>50 kb inversion clade</taxon>
        <taxon>NPAAA clade</taxon>
        <taxon>Hologalegina</taxon>
        <taxon>IRL clade</taxon>
        <taxon>Fabeae</taxon>
        <taxon>Lathyrus</taxon>
    </lineage>
</organism>
<evidence type="ECO:0000313" key="3">
    <source>
        <dbReference type="Proteomes" id="UP001058974"/>
    </source>
</evidence>
<gene>
    <name evidence="2" type="ORF">KIW84_010929</name>
</gene>